<comment type="caution">
    <text evidence="11">The sequence shown here is derived from an EMBL/GenBank/DDBJ whole genome shotgun (WGS) entry which is preliminary data.</text>
</comment>
<dbReference type="Gene3D" id="2.60.40.10">
    <property type="entry name" value="Immunoglobulins"/>
    <property type="match status" value="1"/>
</dbReference>
<sequence length="3502" mass="386034">MIAPLNILILICVLYLTPFVSCQGYSVNREHTWYRLSLITGPTTGWETYVYEIEWWSADGQDVSSSCIPSAGNSGGSVGNAIDGSESTEYRSRNGDTANFDYITCEFDQPLELVAFTASSNNGGWSSSKERFTFDDSSANVLDLDSINSIITFDFRNCISSSNTFSGRLSNMTSAGTTTTTNLTATLHGATCASDPDDSNNKLGLLFDGVNDYVELDSFEFGGITTIEMYLKLDEYNGNGVILDFGSNGSDSFSIGNQDELIAMKYFGTASTAAAAANIEYSTSHFSQKAWDHLVLTIAADGIWTLYKNGNEVDSRQQSIPSRTTRGNHGLGNLASNPTDNWFQGIIGFLKIYKGYSVDDTNSLDVHTMYTDNGFRPGCFESCDASGATGIGLEGQPPEQHFWNFTGCTTGTAVNDGSVGGISVIQAMNSGGTCGDEGMHLDGTNSFIALDSFMWGGESSLEMYVQIGVNKPNSIGLLDFHEEPSSSAPSSAGAPTERSYLGLNDKGRLVFMATSATGSEVSVESDKPVNTMVWTHLLVTIDSQGNVKLFVDGVFQGRHANEISFVPRVYRRANMYIGSSSVPGHSNFKGVIKYVKTYPYALTKPEAQYVYYDYMLEPAISFNFMDLCSNDVGAMNLVDSAAKIEATRNGASCTTEGLAFDGLDDFLALEAWHWGGNTGMTIEVLVRLDESRPFNPILSFGTNESDSSAIISRVDIATKFLETYVAITGNSTGNLTTLMKTNHQFASEGKWSRILWRTMSHTSDGSKQINWQVLSGTGPVDVASGNVLENPKFALHTQNFLGKSNDGSTYFKGTIGSLRMWTHGVGYKQDRNAWPTAILTDMMEDTGNSLSLPCVAGTYGTTYPDCVVCDVGKISSTASAAACTECPIGKYNDGTAVSASSHTSCTNCESGKFIDTPGSASCLDCQAGSHSPTAGSTFCTNCEAGKFGNSTGSPSCEDCPAGNYSPTAGSTSCTRCGAGKFGDGIGSPSCLDCLAGNYSPMAGSTSCTKCEAGKHSSTPGSLNCTVCGEGKYNPNEGAINCTTCPARTWIVDNGRNVSHHLDNSNCVDMCSSNLPVITFSSHVSSILPYEAFTISASAATSPCSYYEYLPTPLVSANKFQYLVFVADQVVSFTSSSSDKRKITIPPFSFEPASEVIVSLKVTNQLGMNETKTTNFTVGRANLIAKIEGGDELTLPYQGNLMLDGSTSRDPNKEDGGTNLLAYSWSCLDVTRSENGSACSLQFEDPDSPSITISDIPVLSTYKYTLTVSSKDDYTLSPASASVTVFSQAVLTPIVTIDSSSLPVKVNPMAKLTIPGTISLPPDTVAASVSMAWSVFDETNSAAVELPAASYSSASAATNKVSAQTDFPFPLVLKAFSLTPGKRYRFQISSMFEGGQSGDSALSSVSVVVNTAPLGGNLTIFDGNDSNNGNSGTALITPFTFSASSWADDDLPLTYSFSWQVQGTSEKTSAGQRGMSDFIDKVFLPTGQVVCTVRVFDSYNSYSDGDGLAIVHPPASIDAAMESSSALVEEAMLTGDNSGALAVITSTAQVLKTTDCTSAPSCATLNREDCGYYRTAEGGNNMCGDCLPGYFGPSGPEETLICEDVLAQCENDSLDDGETDVDCGGLSCPRCGDGKACKVAEDCDSGICEGGFCKSPQKPCPTTTKGTDCSGKGVCSYESFVTYEPIAACSTYDATCNALCTCEAGSFGKACQYTEAERLEAQKNRLTLLNSVLDVQESAGTDGGIADVHKAATDQAITLKTITSDPDELDSTSVSLATFLLKSTVLSVKTSIEDSEDEGGTDEEGGSLSLEITEVVSSLLSTSAIKENATISQELNSIMQSVAFLELNKLVEGEDPALLVTDNVKMSSVIVNEAVVKEATFSSSGEKMGTTNSSRFRFPSGIRPEEGGGSGVVVTSWEKNPHATAGTTTNKGALDILGAVVKLTVTTLSNEREGRRKRRRMVANNHTNITVAVELPMADYLMPGVEFEQSSIVKSVKIECSEGVNETKYVECPGQTFPFACDGEDNSLFEVNCTSASVRPACGVFDEVSNAWSTENCVEVESGKVGVVKCICMFDTATISPDFSAMAETVGRSLISTILFGGSNLFDLDQVSRNPTMFYTLGSLATVALILCYWGIQLDERDKIGERERVFTDYKLHCMAEKKRKTITKQRQESKKVTIEKLLSSDNEFERQKGIILMDRHKEEGEGGEISKKRWGAIFNSVGKRNDKHVDEKIRGMDGNEEHEGDKPNYFVDMVIDQEVTVARQIEESVPRYLREDSNIGLFSKTVIQFHSLLYILAKKYNGEGFDRPSKVAFLFTNLLNLMVATAVTYELRAGSEVDLCSKWSKTSFSDCIEGGGASPFDSGMSRCLWEFDSAVCTDRPLGEDQWKIAAFLSFFTSLLTVPLNVLLKKIFFLGILPPSLQATKEANLKYVQECKKLISEKNSEEESSEASTFGEVECWESQCIKFKKNRERQKSKELAMIADKDGPARMSGWWWKLVPFGVKRKLLISRVNQRKAFGEVKAVMGVLMDRRNEIVMSIADLETRKSESFRFDLMLISIGVDKSHFSVEQGGTRTDDEDRLRCKLALQEFDTLFESGFRNLCKHIEDADEQKRVCNIIWEWWMFHKFNYIVKGSKFEEFALNYNRTRGSHFLTKKFMKYRTAASKKFWREFVKTIGLEGFDWEDDSSLDILVKFEESLSLVYEMILGDLKMQSELDDELMKLPNAQKGVRLMEFYNMGNLNKLEKVIYKLNMQRLMVLPFAIQEFNKYIYWGLVVGWTAFCTFYLLSFALKVGDEVIKLWLYSFFFGWVQKAFLNEPQIILFKHVLLPLLIVGTMEHGMASSSRWQLKYHVFVHSINAGVEKLPNSGAHRVALANPDLSTSFHIVKDSTTPTPLRPKGDIGEAGDDGMDDKALKYLEELKRASSDRLFRMALEQSATGNMDENSGGTSGLSRKGILAAEKFEKALLSEGRHNVDKALERFETIRHSRYGRDWIKKRKMYLKMGAAVLGFMFLLIVLDEIGLGDVFLAGIQCGVLWLMDRNTAWIIFGALVAPVAALVLGGVLKHFDLLAVVTGKLRPMDWAKRWVGVFRKIEEREKVEGFYTKTKMQAVWEWMWEDNLLSWIWRWAVGIVMLFRERGIGGLVMESRPVRGAKRFWFAFGEWRKALGGNRDALIYAAEEEEGKEEEEKEGERLEKERLEKEKLEKEALEKEALEKEALEKEKLEKERLEKEGVEKEKLEKEKLEKERLEKERLEKERLEKERLEKERLEKELEVKRERKKQRRRLKQIEKAKKIMEEEKRLEEELVKAEEEKAREEERKKKIMEEEESRKAEEEEKRKTEEEARRNAEEEKAREEERKKKTKEEEESRKAEEEEKRKKEEEARRKASEDKAKADRERKINEMHLVLSEVNKRISNGDSDSDDESLASPSSQFKLNLFSPVRMRGPPINFDDTILFDGGDEERVKMEAAKEYKVPTPFKKGALKMEGPFRVMTPKNGMRTKNDNV</sequence>
<evidence type="ECO:0000313" key="12">
    <source>
        <dbReference type="Proteomes" id="UP001165065"/>
    </source>
</evidence>
<dbReference type="SMART" id="SM01411">
    <property type="entry name" value="Ephrin_rec_like"/>
    <property type="match status" value="5"/>
</dbReference>
<keyword evidence="2 7" id="KW-0812">Transmembrane</keyword>
<dbReference type="Pfam" id="PF02010">
    <property type="entry name" value="REJ"/>
    <property type="match status" value="1"/>
</dbReference>
<organism evidence="11 12">
    <name type="scientific">Triparma columacea</name>
    <dbReference type="NCBI Taxonomy" id="722753"/>
    <lineage>
        <taxon>Eukaryota</taxon>
        <taxon>Sar</taxon>
        <taxon>Stramenopiles</taxon>
        <taxon>Ochrophyta</taxon>
        <taxon>Bolidophyceae</taxon>
        <taxon>Parmales</taxon>
        <taxon>Triparmaceae</taxon>
        <taxon>Triparma</taxon>
    </lineage>
</organism>
<evidence type="ECO:0000256" key="6">
    <source>
        <dbReference type="SAM" id="MobiDB-lite"/>
    </source>
</evidence>
<protein>
    <recommendedName>
        <fullName evidence="13">Staphylococcus aureus surface protein A</fullName>
    </recommendedName>
</protein>
<dbReference type="Proteomes" id="UP001165065">
    <property type="component" value="Unassembled WGS sequence"/>
</dbReference>
<evidence type="ECO:0000256" key="3">
    <source>
        <dbReference type="ARBA" id="ARBA00022737"/>
    </source>
</evidence>
<dbReference type="InterPro" id="IPR002859">
    <property type="entry name" value="PKD/REJ-like"/>
</dbReference>
<dbReference type="Pfam" id="PF13385">
    <property type="entry name" value="Laminin_G_3"/>
    <property type="match status" value="2"/>
</dbReference>
<feature type="transmembrane region" description="Helical" evidence="7">
    <location>
        <begin position="2997"/>
        <end position="3015"/>
    </location>
</feature>
<feature type="domain" description="Tyrosine-protein kinase ephrin type A/B receptor-like" evidence="10">
    <location>
        <begin position="945"/>
        <end position="993"/>
    </location>
</feature>
<dbReference type="InterPro" id="IPR013783">
    <property type="entry name" value="Ig-like_fold"/>
</dbReference>
<dbReference type="OrthoDB" id="198749at2759"/>
<dbReference type="Gene3D" id="2.10.50.10">
    <property type="entry name" value="Tumor Necrosis Factor Receptor, subunit A, domain 2"/>
    <property type="match status" value="2"/>
</dbReference>
<feature type="transmembrane region" description="Helical" evidence="7">
    <location>
        <begin position="3041"/>
        <end position="3061"/>
    </location>
</feature>
<keyword evidence="12" id="KW-1185">Reference proteome</keyword>
<dbReference type="EMBL" id="BRYA01000355">
    <property type="protein sequence ID" value="GMI47707.1"/>
    <property type="molecule type" value="Genomic_DNA"/>
</dbReference>
<evidence type="ECO:0008006" key="13">
    <source>
        <dbReference type="Google" id="ProtNLM"/>
    </source>
</evidence>
<dbReference type="InterPro" id="IPR009030">
    <property type="entry name" value="Growth_fac_rcpt_cys_sf"/>
</dbReference>
<feature type="compositionally biased region" description="Basic and acidic residues" evidence="6">
    <location>
        <begin position="3295"/>
        <end position="3399"/>
    </location>
</feature>
<dbReference type="Gene3D" id="2.60.120.200">
    <property type="match status" value="2"/>
</dbReference>
<evidence type="ECO:0000256" key="7">
    <source>
        <dbReference type="SAM" id="Phobius"/>
    </source>
</evidence>
<feature type="chain" id="PRO_5040841923" description="Staphylococcus aureus surface protein A" evidence="8">
    <location>
        <begin position="23"/>
        <end position="3502"/>
    </location>
</feature>
<proteinExistence type="predicted"/>
<evidence type="ECO:0000256" key="4">
    <source>
        <dbReference type="ARBA" id="ARBA00022989"/>
    </source>
</evidence>
<dbReference type="GO" id="GO:0005261">
    <property type="term" value="F:monoatomic cation channel activity"/>
    <property type="evidence" value="ECO:0007669"/>
    <property type="project" value="TreeGrafter"/>
</dbReference>
<accession>A0A9W7GL46</accession>
<dbReference type="PANTHER" id="PTHR46730:SF1">
    <property type="entry name" value="PLAT DOMAIN-CONTAINING PROTEIN"/>
    <property type="match status" value="1"/>
</dbReference>
<feature type="signal peptide" evidence="8">
    <location>
        <begin position="1"/>
        <end position="22"/>
    </location>
</feature>
<evidence type="ECO:0000256" key="8">
    <source>
        <dbReference type="SAM" id="SignalP"/>
    </source>
</evidence>
<evidence type="ECO:0000256" key="1">
    <source>
        <dbReference type="ARBA" id="ARBA00004370"/>
    </source>
</evidence>
<evidence type="ECO:0000256" key="5">
    <source>
        <dbReference type="ARBA" id="ARBA00023136"/>
    </source>
</evidence>
<evidence type="ECO:0000259" key="10">
    <source>
        <dbReference type="Pfam" id="PF07699"/>
    </source>
</evidence>
<feature type="region of interest" description="Disordered" evidence="6">
    <location>
        <begin position="3295"/>
        <end position="3431"/>
    </location>
</feature>
<name>A0A9W7GL46_9STRA</name>
<reference evidence="12" key="1">
    <citation type="journal article" date="2023" name="Commun. Biol.">
        <title>Genome analysis of Parmales, the sister group of diatoms, reveals the evolutionary specialization of diatoms from phago-mixotrophs to photoautotrophs.</title>
        <authorList>
            <person name="Ban H."/>
            <person name="Sato S."/>
            <person name="Yoshikawa S."/>
            <person name="Yamada K."/>
            <person name="Nakamura Y."/>
            <person name="Ichinomiya M."/>
            <person name="Sato N."/>
            <person name="Blanc-Mathieu R."/>
            <person name="Endo H."/>
            <person name="Kuwata A."/>
            <person name="Ogata H."/>
        </authorList>
    </citation>
    <scope>NUCLEOTIDE SEQUENCE [LARGE SCALE GENOMIC DNA]</scope>
</reference>
<feature type="domain" description="PKD/REJ-like" evidence="9">
    <location>
        <begin position="1135"/>
        <end position="1543"/>
    </location>
</feature>
<keyword evidence="8" id="KW-0732">Signal</keyword>
<evidence type="ECO:0000259" key="9">
    <source>
        <dbReference type="Pfam" id="PF02010"/>
    </source>
</evidence>
<dbReference type="GO" id="GO:0005886">
    <property type="term" value="C:plasma membrane"/>
    <property type="evidence" value="ECO:0007669"/>
    <property type="project" value="TreeGrafter"/>
</dbReference>
<dbReference type="CDD" id="cd00185">
    <property type="entry name" value="TNFRSF"/>
    <property type="match status" value="1"/>
</dbReference>
<keyword evidence="3" id="KW-0677">Repeat</keyword>
<feature type="transmembrane region" description="Helical" evidence="7">
    <location>
        <begin position="2767"/>
        <end position="2789"/>
    </location>
</feature>
<dbReference type="InterPro" id="IPR013320">
    <property type="entry name" value="ConA-like_dom_sf"/>
</dbReference>
<evidence type="ECO:0000313" key="11">
    <source>
        <dbReference type="EMBL" id="GMI47707.1"/>
    </source>
</evidence>
<comment type="subcellular location">
    <subcellularLocation>
        <location evidence="1">Membrane</location>
    </subcellularLocation>
</comment>
<keyword evidence="4 7" id="KW-1133">Transmembrane helix</keyword>
<dbReference type="SUPFAM" id="SSF57184">
    <property type="entry name" value="Growth factor receptor domain"/>
    <property type="match status" value="2"/>
</dbReference>
<evidence type="ECO:0000256" key="2">
    <source>
        <dbReference type="ARBA" id="ARBA00022692"/>
    </source>
</evidence>
<dbReference type="SUPFAM" id="SSF49899">
    <property type="entry name" value="Concanavalin A-like lectins/glucanases"/>
    <property type="match status" value="3"/>
</dbReference>
<dbReference type="Pfam" id="PF07699">
    <property type="entry name" value="Ephrin_rec_like"/>
    <property type="match status" value="1"/>
</dbReference>
<keyword evidence="5 7" id="KW-0472">Membrane</keyword>
<dbReference type="InterPro" id="IPR011641">
    <property type="entry name" value="Tyr-kin_ephrin_A/B_rcpt-like"/>
</dbReference>
<dbReference type="GO" id="GO:0006816">
    <property type="term" value="P:calcium ion transport"/>
    <property type="evidence" value="ECO:0007669"/>
    <property type="project" value="TreeGrafter"/>
</dbReference>
<dbReference type="PANTHER" id="PTHR46730">
    <property type="entry name" value="POLYCYSTIN-1"/>
    <property type="match status" value="1"/>
</dbReference>
<gene>
    <name evidence="11" type="ORF">TrCOL_g6417</name>
</gene>